<organism evidence="5">
    <name type="scientific">marine metagenome</name>
    <dbReference type="NCBI Taxonomy" id="408172"/>
    <lineage>
        <taxon>unclassified sequences</taxon>
        <taxon>metagenomes</taxon>
        <taxon>ecological metagenomes</taxon>
    </lineage>
</organism>
<name>A0A381YJ42_9ZZZZ</name>
<proteinExistence type="predicted"/>
<dbReference type="InterPro" id="IPR012340">
    <property type="entry name" value="NA-bd_OB-fold"/>
</dbReference>
<evidence type="ECO:0000256" key="3">
    <source>
        <dbReference type="ARBA" id="ARBA00022691"/>
    </source>
</evidence>
<dbReference type="Gene3D" id="2.40.50.140">
    <property type="entry name" value="Nucleic acid-binding proteins"/>
    <property type="match status" value="1"/>
</dbReference>
<gene>
    <name evidence="5" type="ORF">METZ01_LOCUS129849</name>
</gene>
<feature type="domain" description="TRAM" evidence="4">
    <location>
        <begin position="1"/>
        <end position="53"/>
    </location>
</feature>
<dbReference type="PROSITE" id="PS50926">
    <property type="entry name" value="TRAM"/>
    <property type="match status" value="1"/>
</dbReference>
<evidence type="ECO:0000259" key="4">
    <source>
        <dbReference type="PROSITE" id="PS50926"/>
    </source>
</evidence>
<dbReference type="SUPFAM" id="SSF53335">
    <property type="entry name" value="S-adenosyl-L-methionine-dependent methyltransferases"/>
    <property type="match status" value="1"/>
</dbReference>
<dbReference type="InterPro" id="IPR010280">
    <property type="entry name" value="U5_MeTrfase_fam"/>
</dbReference>
<evidence type="ECO:0000256" key="2">
    <source>
        <dbReference type="ARBA" id="ARBA00022679"/>
    </source>
</evidence>
<keyword evidence="2" id="KW-0808">Transferase</keyword>
<dbReference type="Gene3D" id="3.40.50.150">
    <property type="entry name" value="Vaccinia Virus protein VP39"/>
    <property type="match status" value="1"/>
</dbReference>
<dbReference type="GO" id="GO:0070041">
    <property type="term" value="F:rRNA (uridine-C5-)-methyltransferase activity"/>
    <property type="evidence" value="ECO:0007669"/>
    <property type="project" value="TreeGrafter"/>
</dbReference>
<dbReference type="AlphaFoldDB" id="A0A381YJ42"/>
<dbReference type="GO" id="GO:0070475">
    <property type="term" value="P:rRNA base methylation"/>
    <property type="evidence" value="ECO:0007669"/>
    <property type="project" value="TreeGrafter"/>
</dbReference>
<keyword evidence="3" id="KW-0949">S-adenosyl-L-methionine</keyword>
<reference evidence="5" key="1">
    <citation type="submission" date="2018-05" db="EMBL/GenBank/DDBJ databases">
        <authorList>
            <person name="Lanie J.A."/>
            <person name="Ng W.-L."/>
            <person name="Kazmierczak K.M."/>
            <person name="Andrzejewski T.M."/>
            <person name="Davidsen T.M."/>
            <person name="Wayne K.J."/>
            <person name="Tettelin H."/>
            <person name="Glass J.I."/>
            <person name="Rusch D."/>
            <person name="Podicherti R."/>
            <person name="Tsui H.-C.T."/>
            <person name="Winkler M.E."/>
        </authorList>
    </citation>
    <scope>NUCLEOTIDE SEQUENCE</scope>
</reference>
<accession>A0A381YJ42</accession>
<dbReference type="PANTHER" id="PTHR11061">
    <property type="entry name" value="RNA M5U METHYLTRANSFERASE"/>
    <property type="match status" value="1"/>
</dbReference>
<evidence type="ECO:0000313" key="5">
    <source>
        <dbReference type="EMBL" id="SVA76995.1"/>
    </source>
</evidence>
<dbReference type="Pfam" id="PF01938">
    <property type="entry name" value="TRAM"/>
    <property type="match status" value="1"/>
</dbReference>
<dbReference type="Gene3D" id="2.40.50.1070">
    <property type="match status" value="1"/>
</dbReference>
<dbReference type="SUPFAM" id="SSF50249">
    <property type="entry name" value="Nucleic acid-binding proteins"/>
    <property type="match status" value="1"/>
</dbReference>
<keyword evidence="1" id="KW-0489">Methyltransferase</keyword>
<protein>
    <recommendedName>
        <fullName evidence="4">TRAM domain-containing protein</fullName>
    </recommendedName>
</protein>
<evidence type="ECO:0000256" key="1">
    <source>
        <dbReference type="ARBA" id="ARBA00022603"/>
    </source>
</evidence>
<dbReference type="EMBL" id="UINC01018349">
    <property type="protein sequence ID" value="SVA76995.1"/>
    <property type="molecule type" value="Genomic_DNA"/>
</dbReference>
<sequence>MKLLVTATARDGAGVARAEDGRVVFVEGALPGETVTAEVTQIDKRWSRARVLEVLEPSPERVPIPCAHQLEGCGGCDLMHVAADFQLRMKASIVSEQLLRAGVEAPDPSLTTLRDDHGRTTVRAAVVDGRGGYRVRGSHDVVVPEACGAIDPLAEQILVEGHFGGADEVTIRVGNRTGDRLVLITGTDEDISVPDDVLVVSTDDLAGGR</sequence>
<feature type="non-terminal residue" evidence="5">
    <location>
        <position position="209"/>
    </location>
</feature>
<dbReference type="InterPro" id="IPR002792">
    <property type="entry name" value="TRAM_dom"/>
</dbReference>
<dbReference type="InterPro" id="IPR029063">
    <property type="entry name" value="SAM-dependent_MTases_sf"/>
</dbReference>
<dbReference type="PANTHER" id="PTHR11061:SF30">
    <property type="entry name" value="TRNA (URACIL(54)-C(5))-METHYLTRANSFERASE"/>
    <property type="match status" value="1"/>
</dbReference>